<dbReference type="Pfam" id="PF06985">
    <property type="entry name" value="HET"/>
    <property type="match status" value="2"/>
</dbReference>
<name>A0A6A5Z757_9PLEO</name>
<dbReference type="AlphaFoldDB" id="A0A6A5Z757"/>
<sequence>MASIHSQLSSLDSIRLLHILPGADNADIQAELNVYEAGDVPAYEALSYCWGAPEPSQEIQVNAKPFSVGPNLFTALRKLRRREFKLSEHHGHQPSDDDLTRYTFVRRRNAQPSSVEDQVRIVWVDAICLNQKDATEKAHQVKRMFDIFSRARLVVIWWGDQELDVVKAFPILAAATEEWQRSPKIDREMLRLRQTSAPPGYPSYNDQAWTAFLKLLDKDWCDRVWIIQEAAASSSATVVLGDLEIDWNTLSAAVYWIFESIKRGPYIVMDDTPQKVRLRQALRLLNVSTIYRSGHLNHERLMYWTLITMIQGFQSTLQVDRVYSLLGLLPKLHIEPSYEVPEIQPFRIATRQLLEIESSLGPLGLVDHRQDFAPEATSTWVSIWSNPQVLRYYLNYPSHLVIEPFSASGPYQMILLPISDPTSLRLAGNVVEGISLFSDVMPEHQDLPEYAYSLWVEPINKFFSSEAVEVCQFQGFGDSFSAIINVLTVGRIYWNTRHGMETDHVDAALAFTNLVRRGMNTFNLSSHAVYLLEDFKSVTVGACAGRRIFLTESGFLGLGPRILRAGDQVAVFAGGNTPFVIRRITRPQAEAGDDGTANQRYQFIGECYVHGLMRGELAARWADGTLKMEEIELV</sequence>
<proteinExistence type="predicted"/>
<dbReference type="Proteomes" id="UP000799770">
    <property type="component" value="Unassembled WGS sequence"/>
</dbReference>
<reference evidence="2" key="1">
    <citation type="journal article" date="2020" name="Stud. Mycol.">
        <title>101 Dothideomycetes genomes: a test case for predicting lifestyles and emergence of pathogens.</title>
        <authorList>
            <person name="Haridas S."/>
            <person name="Albert R."/>
            <person name="Binder M."/>
            <person name="Bloem J."/>
            <person name="Labutti K."/>
            <person name="Salamov A."/>
            <person name="Andreopoulos B."/>
            <person name="Baker S."/>
            <person name="Barry K."/>
            <person name="Bills G."/>
            <person name="Bluhm B."/>
            <person name="Cannon C."/>
            <person name="Castanera R."/>
            <person name="Culley D."/>
            <person name="Daum C."/>
            <person name="Ezra D."/>
            <person name="Gonzalez J."/>
            <person name="Henrissat B."/>
            <person name="Kuo A."/>
            <person name="Liang C."/>
            <person name="Lipzen A."/>
            <person name="Lutzoni F."/>
            <person name="Magnuson J."/>
            <person name="Mondo S."/>
            <person name="Nolan M."/>
            <person name="Ohm R."/>
            <person name="Pangilinan J."/>
            <person name="Park H.-J."/>
            <person name="Ramirez L."/>
            <person name="Alfaro M."/>
            <person name="Sun H."/>
            <person name="Tritt A."/>
            <person name="Yoshinaga Y."/>
            <person name="Zwiers L.-H."/>
            <person name="Turgeon B."/>
            <person name="Goodwin S."/>
            <person name="Spatafora J."/>
            <person name="Crous P."/>
            <person name="Grigoriev I."/>
        </authorList>
    </citation>
    <scope>NUCLEOTIDE SEQUENCE</scope>
    <source>
        <strain evidence="2">CBS 627.86</strain>
    </source>
</reference>
<dbReference type="InterPro" id="IPR052895">
    <property type="entry name" value="HetReg/Transcr_Mod"/>
</dbReference>
<accession>A0A6A5Z757</accession>
<evidence type="ECO:0000313" key="3">
    <source>
        <dbReference type="Proteomes" id="UP000799770"/>
    </source>
</evidence>
<dbReference type="InterPro" id="IPR010730">
    <property type="entry name" value="HET"/>
</dbReference>
<keyword evidence="3" id="KW-1185">Reference proteome</keyword>
<dbReference type="OrthoDB" id="5386682at2759"/>
<dbReference type="EMBL" id="ML977325">
    <property type="protein sequence ID" value="KAF2114627.1"/>
    <property type="molecule type" value="Genomic_DNA"/>
</dbReference>
<gene>
    <name evidence="2" type="ORF">BDV96DRAFT_647323</name>
</gene>
<evidence type="ECO:0000313" key="2">
    <source>
        <dbReference type="EMBL" id="KAF2114627.1"/>
    </source>
</evidence>
<dbReference type="PANTHER" id="PTHR24148:SF64">
    <property type="entry name" value="HETEROKARYON INCOMPATIBILITY DOMAIN-CONTAINING PROTEIN"/>
    <property type="match status" value="1"/>
</dbReference>
<evidence type="ECO:0000259" key="1">
    <source>
        <dbReference type="Pfam" id="PF06985"/>
    </source>
</evidence>
<protein>
    <submittedName>
        <fullName evidence="2">Heterokaryon incompatibility protein-domain-containing protein</fullName>
    </submittedName>
</protein>
<feature type="domain" description="Heterokaryon incompatibility" evidence="1">
    <location>
        <begin position="116"/>
        <end position="229"/>
    </location>
</feature>
<organism evidence="2 3">
    <name type="scientific">Lophiotrema nucula</name>
    <dbReference type="NCBI Taxonomy" id="690887"/>
    <lineage>
        <taxon>Eukaryota</taxon>
        <taxon>Fungi</taxon>
        <taxon>Dikarya</taxon>
        <taxon>Ascomycota</taxon>
        <taxon>Pezizomycotina</taxon>
        <taxon>Dothideomycetes</taxon>
        <taxon>Pleosporomycetidae</taxon>
        <taxon>Pleosporales</taxon>
        <taxon>Lophiotremataceae</taxon>
        <taxon>Lophiotrema</taxon>
    </lineage>
</organism>
<feature type="domain" description="Heterokaryon incompatibility" evidence="1">
    <location>
        <begin position="43"/>
        <end position="84"/>
    </location>
</feature>
<dbReference type="Pfam" id="PF26639">
    <property type="entry name" value="Het-6_barrel"/>
    <property type="match status" value="1"/>
</dbReference>
<dbReference type="PANTHER" id="PTHR24148">
    <property type="entry name" value="ANKYRIN REPEAT DOMAIN-CONTAINING PROTEIN 39 HOMOLOG-RELATED"/>
    <property type="match status" value="1"/>
</dbReference>